<evidence type="ECO:0000313" key="3">
    <source>
        <dbReference type="Proteomes" id="UP000565441"/>
    </source>
</evidence>
<dbReference type="InterPro" id="IPR029058">
    <property type="entry name" value="AB_hydrolase_fold"/>
</dbReference>
<proteinExistence type="predicted"/>
<accession>A0A8H5HJZ1</accession>
<protein>
    <recommendedName>
        <fullName evidence="1">AB hydrolase-1 domain-containing protein</fullName>
    </recommendedName>
</protein>
<dbReference type="Pfam" id="PF12697">
    <property type="entry name" value="Abhydrolase_6"/>
    <property type="match status" value="1"/>
</dbReference>
<dbReference type="EMBL" id="JAACJP010000005">
    <property type="protein sequence ID" value="KAF5384390.1"/>
    <property type="molecule type" value="Genomic_DNA"/>
</dbReference>
<dbReference type="SUPFAM" id="SSF53474">
    <property type="entry name" value="alpha/beta-Hydrolases"/>
    <property type="match status" value="1"/>
</dbReference>
<reference evidence="2 3" key="1">
    <citation type="journal article" date="2020" name="ISME J.">
        <title>Uncovering the hidden diversity of litter-decomposition mechanisms in mushroom-forming fungi.</title>
        <authorList>
            <person name="Floudas D."/>
            <person name="Bentzer J."/>
            <person name="Ahren D."/>
            <person name="Johansson T."/>
            <person name="Persson P."/>
            <person name="Tunlid A."/>
        </authorList>
    </citation>
    <scope>NUCLEOTIDE SEQUENCE [LARGE SCALE GENOMIC DNA]</scope>
    <source>
        <strain evidence="2 3">CBS 661.87</strain>
    </source>
</reference>
<keyword evidence="3" id="KW-1185">Reference proteome</keyword>
<dbReference type="AlphaFoldDB" id="A0A8H5HJZ1"/>
<sequence length="327" mass="36227">MGAEKLHTLPDGRTLAYADGGSTTSSVVVIFLTGTLSVGNVSRIPPALQAKDAHYIAPTLPGYGNSSPPSKGQTYAATISRDISSLLDHLHPDTTDLELYVSGGSFGTVPAQMLYGAPFDVFPQGRYIKGMLLLGAFPPFVNDKEKGFAYTRCMTWQNYFAVGPPARIVPFRLLQRLTSLVIQSKLSTQETAEAFLRQFLFDKMGDEEKEIYKAWREKTGYEEGQLEREMAENNRRSIEKTWEGFMSTADVLNSDWGWGRKLGQLDEEHTAGRKVMLVAGANDDTTTVEWAEYLVSKYANARLKVLSGGHISAIFHGDDVWAEFMES</sequence>
<comment type="caution">
    <text evidence="2">The sequence shown here is derived from an EMBL/GenBank/DDBJ whole genome shotgun (WGS) entry which is preliminary data.</text>
</comment>
<organism evidence="2 3">
    <name type="scientific">Tricholomella constricta</name>
    <dbReference type="NCBI Taxonomy" id="117010"/>
    <lineage>
        <taxon>Eukaryota</taxon>
        <taxon>Fungi</taxon>
        <taxon>Dikarya</taxon>
        <taxon>Basidiomycota</taxon>
        <taxon>Agaricomycotina</taxon>
        <taxon>Agaricomycetes</taxon>
        <taxon>Agaricomycetidae</taxon>
        <taxon>Agaricales</taxon>
        <taxon>Tricholomatineae</taxon>
        <taxon>Lyophyllaceae</taxon>
        <taxon>Tricholomella</taxon>
    </lineage>
</organism>
<name>A0A8H5HJZ1_9AGAR</name>
<dbReference type="Gene3D" id="3.40.50.1820">
    <property type="entry name" value="alpha/beta hydrolase"/>
    <property type="match status" value="1"/>
</dbReference>
<evidence type="ECO:0000313" key="2">
    <source>
        <dbReference type="EMBL" id="KAF5384390.1"/>
    </source>
</evidence>
<feature type="domain" description="AB hydrolase-1" evidence="1">
    <location>
        <begin position="48"/>
        <end position="320"/>
    </location>
</feature>
<evidence type="ECO:0000259" key="1">
    <source>
        <dbReference type="Pfam" id="PF12697"/>
    </source>
</evidence>
<dbReference type="Proteomes" id="UP000565441">
    <property type="component" value="Unassembled WGS sequence"/>
</dbReference>
<gene>
    <name evidence="2" type="ORF">D9615_003396</name>
</gene>
<dbReference type="InterPro" id="IPR000073">
    <property type="entry name" value="AB_hydrolase_1"/>
</dbReference>
<dbReference type="OrthoDB" id="294702at2759"/>